<dbReference type="Pfam" id="PF02601">
    <property type="entry name" value="Exonuc_VII_L"/>
    <property type="match status" value="1"/>
</dbReference>
<dbReference type="PANTHER" id="PTHR30008:SF0">
    <property type="entry name" value="EXODEOXYRIBONUCLEASE 7 LARGE SUBUNIT"/>
    <property type="match status" value="1"/>
</dbReference>
<dbReference type="CDD" id="cd04489">
    <property type="entry name" value="ExoVII_LU_OBF"/>
    <property type="match status" value="1"/>
</dbReference>
<evidence type="ECO:0000256" key="4">
    <source>
        <dbReference type="ARBA" id="ARBA00022839"/>
    </source>
</evidence>
<keyword evidence="1 5" id="KW-0963">Cytoplasm</keyword>
<evidence type="ECO:0000256" key="7">
    <source>
        <dbReference type="SAM" id="MobiDB-lite"/>
    </source>
</evidence>
<dbReference type="EC" id="3.1.11.6" evidence="5"/>
<evidence type="ECO:0000256" key="1">
    <source>
        <dbReference type="ARBA" id="ARBA00022490"/>
    </source>
</evidence>
<comment type="function">
    <text evidence="5">Bidirectionally degrades single-stranded DNA into large acid-insoluble oligonucleotides, which are then degraded further into small acid-soluble oligonucleotides.</text>
</comment>
<reference evidence="10 11" key="1">
    <citation type="submission" date="2015-07" db="EMBL/GenBank/DDBJ databases">
        <title>Genome analysis of myxobacterium Chondromyces crocatus Cm c5 reveals a high potential for natural compound synthesis and the genetic basis for the loss of fruiting body formation.</title>
        <authorList>
            <person name="Zaburannyi N."/>
            <person name="Bunk B."/>
            <person name="Maier J."/>
            <person name="Overmann J."/>
            <person name="Mueller R."/>
        </authorList>
    </citation>
    <scope>NUCLEOTIDE SEQUENCE [LARGE SCALE GENOMIC DNA]</scope>
    <source>
        <strain evidence="10 11">Cm c5</strain>
    </source>
</reference>
<evidence type="ECO:0000259" key="8">
    <source>
        <dbReference type="Pfam" id="PF02601"/>
    </source>
</evidence>
<dbReference type="GO" id="GO:0003676">
    <property type="term" value="F:nucleic acid binding"/>
    <property type="evidence" value="ECO:0007669"/>
    <property type="project" value="InterPro"/>
</dbReference>
<dbReference type="PANTHER" id="PTHR30008">
    <property type="entry name" value="EXODEOXYRIBONUCLEASE 7 LARGE SUBUNIT"/>
    <property type="match status" value="1"/>
</dbReference>
<dbReference type="NCBIfam" id="TIGR00237">
    <property type="entry name" value="xseA"/>
    <property type="match status" value="1"/>
</dbReference>
<feature type="compositionally biased region" description="Basic residues" evidence="7">
    <location>
        <begin position="518"/>
        <end position="527"/>
    </location>
</feature>
<gene>
    <name evidence="5 10" type="primary">xseA</name>
    <name evidence="10" type="ORF">CMC5_039530</name>
</gene>
<protein>
    <recommendedName>
        <fullName evidence="5">Exodeoxyribonuclease 7 large subunit</fullName>
        <ecNumber evidence="5">3.1.11.6</ecNumber>
    </recommendedName>
    <alternativeName>
        <fullName evidence="5">Exodeoxyribonuclease VII large subunit</fullName>
        <shortName evidence="5">Exonuclease VII large subunit</shortName>
    </alternativeName>
</protein>
<feature type="domain" description="OB-fold nucleic acid binding" evidence="9">
    <location>
        <begin position="55"/>
        <end position="148"/>
    </location>
</feature>
<feature type="region of interest" description="Disordered" evidence="7">
    <location>
        <begin position="487"/>
        <end position="549"/>
    </location>
</feature>
<dbReference type="GO" id="GO:0006308">
    <property type="term" value="P:DNA catabolic process"/>
    <property type="evidence" value="ECO:0007669"/>
    <property type="project" value="UniProtKB-UniRule"/>
</dbReference>
<dbReference type="EMBL" id="CP012159">
    <property type="protein sequence ID" value="AKT39802.1"/>
    <property type="molecule type" value="Genomic_DNA"/>
</dbReference>
<organism evidence="10 11">
    <name type="scientific">Chondromyces crocatus</name>
    <dbReference type="NCBI Taxonomy" id="52"/>
    <lineage>
        <taxon>Bacteria</taxon>
        <taxon>Pseudomonadati</taxon>
        <taxon>Myxococcota</taxon>
        <taxon>Polyangia</taxon>
        <taxon>Polyangiales</taxon>
        <taxon>Polyangiaceae</taxon>
        <taxon>Chondromyces</taxon>
    </lineage>
</organism>
<feature type="region of interest" description="Disordered" evidence="7">
    <location>
        <begin position="1"/>
        <end position="51"/>
    </location>
</feature>
<comment type="subunit">
    <text evidence="5">Heterooligomer composed of large and small subunits.</text>
</comment>
<dbReference type="RefSeq" id="WP_245678521.1">
    <property type="nucleotide sequence ID" value="NZ_CP012159.1"/>
</dbReference>
<evidence type="ECO:0000256" key="2">
    <source>
        <dbReference type="ARBA" id="ARBA00022722"/>
    </source>
</evidence>
<evidence type="ECO:0000256" key="6">
    <source>
        <dbReference type="RuleBase" id="RU004355"/>
    </source>
</evidence>
<evidence type="ECO:0000256" key="3">
    <source>
        <dbReference type="ARBA" id="ARBA00022801"/>
    </source>
</evidence>
<dbReference type="PATRIC" id="fig|52.7.peg.4357"/>
<comment type="subcellular location">
    <subcellularLocation>
        <location evidence="5 6">Cytoplasm</location>
    </subcellularLocation>
</comment>
<name>A0A0K1EGJ2_CHOCO</name>
<evidence type="ECO:0000259" key="9">
    <source>
        <dbReference type="Pfam" id="PF13742"/>
    </source>
</evidence>
<evidence type="ECO:0000313" key="10">
    <source>
        <dbReference type="EMBL" id="AKT39802.1"/>
    </source>
</evidence>
<dbReference type="KEGG" id="ccro:CMC5_039530"/>
<dbReference type="Proteomes" id="UP000067626">
    <property type="component" value="Chromosome"/>
</dbReference>
<sequence length="549" mass="57715">MQRRESPPDSYAAGRFEGPDSAWETMVPVSGPGPASGPGSGGVRRPSFDGEPEVLSVGELDKRLKRLLEGSTKDLRVEGEVSGLKRASSGHAYFSLKDEREEACIECVMYRTAGPRSLRLLADGTRVVVTGRASLYVPRGRLQFIVEQAAPAGRGALLEALERLKELLASEGLFALERKRPLPKEPRVIGVVTSGSGAAIHDIVTVAFRRGGARLLLAPAPVQGAGAGARICRAIGLLEQVPEVDVIIVGRGGGSADDLSAFNDEAVVRRVALARVPIVSAVGHEVDVSLTDLAADARAATPSQAAEMLVPDAGARKRELSLLTRRLARAMGHTLDAARADLDRRMASLGSPERLLAEPQQALDDLTARLERAMERRLTGDRAGLAQLERRLAGRHPRAVIADARASLGPLTVRLGAATRRYVRGLRGQFAEDVARLSAMSPLSVLARGYAITTDGEGRAILDARSVGVGERITVRVHEGALRATVTATAGPGEPLDEGAGGGSGGGAAGGGGAGRPRGGRAPRRRAPRVETEQLRLGLEIAEEPRADG</sequence>
<comment type="catalytic activity">
    <reaction evidence="5 6">
        <text>Exonucleolytic cleavage in either 5'- to 3'- or 3'- to 5'-direction to yield nucleoside 5'-phosphates.</text>
        <dbReference type="EC" id="3.1.11.6"/>
    </reaction>
</comment>
<dbReference type="GO" id="GO:0008855">
    <property type="term" value="F:exodeoxyribonuclease VII activity"/>
    <property type="evidence" value="ECO:0007669"/>
    <property type="project" value="UniProtKB-UniRule"/>
</dbReference>
<dbReference type="STRING" id="52.CMC5_039530"/>
<comment type="similarity">
    <text evidence="5 6">Belongs to the XseA family.</text>
</comment>
<evidence type="ECO:0000313" key="11">
    <source>
        <dbReference type="Proteomes" id="UP000067626"/>
    </source>
</evidence>
<dbReference type="Pfam" id="PF13742">
    <property type="entry name" value="tRNA_anti_2"/>
    <property type="match status" value="1"/>
</dbReference>
<dbReference type="InterPro" id="IPR025824">
    <property type="entry name" value="OB-fold_nuc-bd_dom"/>
</dbReference>
<dbReference type="HAMAP" id="MF_00378">
    <property type="entry name" value="Exonuc_7_L"/>
    <property type="match status" value="1"/>
</dbReference>
<dbReference type="AlphaFoldDB" id="A0A0K1EGJ2"/>
<keyword evidence="11" id="KW-1185">Reference proteome</keyword>
<dbReference type="InterPro" id="IPR020579">
    <property type="entry name" value="Exonuc_VII_lsu_C"/>
</dbReference>
<feature type="compositionally biased region" description="Gly residues" evidence="7">
    <location>
        <begin position="499"/>
        <end position="517"/>
    </location>
</feature>
<evidence type="ECO:0000256" key="5">
    <source>
        <dbReference type="HAMAP-Rule" id="MF_00378"/>
    </source>
</evidence>
<dbReference type="GO" id="GO:0005737">
    <property type="term" value="C:cytoplasm"/>
    <property type="evidence" value="ECO:0007669"/>
    <property type="project" value="UniProtKB-SubCell"/>
</dbReference>
<dbReference type="InterPro" id="IPR003753">
    <property type="entry name" value="Exonuc_VII_L"/>
</dbReference>
<keyword evidence="4 5" id="KW-0269">Exonuclease</keyword>
<dbReference type="GO" id="GO:0009318">
    <property type="term" value="C:exodeoxyribonuclease VII complex"/>
    <property type="evidence" value="ECO:0007669"/>
    <property type="project" value="UniProtKB-UniRule"/>
</dbReference>
<feature type="domain" description="Exonuclease VII large subunit C-terminal" evidence="8">
    <location>
        <begin position="173"/>
        <end position="484"/>
    </location>
</feature>
<accession>A0A0K1EGJ2</accession>
<keyword evidence="2 5" id="KW-0540">Nuclease</keyword>
<proteinExistence type="inferred from homology"/>
<keyword evidence="3 5" id="KW-0378">Hydrolase</keyword>